<dbReference type="EMBL" id="JAVMIP010000017">
    <property type="protein sequence ID" value="MDS3861820.1"/>
    <property type="molecule type" value="Genomic_DNA"/>
</dbReference>
<sequence>MKIFNNFLLIVTARKREIVFAMIMPILFVAFSLLLRDYFMPYWSGNYSDPEYAYLLNSLNILKFKSPIHVDHPGTTLQLLGAIVIQVTFIIRSFLSNHYQSYTVVESVLKNPEFYLTVINNAILLASFLAIFLLGLVSFALTKNRIISLMLQINPFLWTILIESSRVRPESLLIPLTQAFVIVLLFYLYHKVENSTQFALSLGIILGLGIVTKVTFLPFMLSVFVLRKLRLQILVVLSTLVTFFLFTTPVITQYHRIFGWLISIATHTGRYGSGEKGFINFSDLPNTFKSLFEQDRLFFTVVFTAFIFSILMTVYKLFLQKHHYQWHEELNNLLNDKFYCILICLLGINFIQIAMTIKHPAIHYLLPSMGLCSLLIIIIGDLLYKELSNTLNSNLLHKISLFFFVAGLVVFVNSLYQNLLITQKIHMNYKDEIQAIHQLIDRNYKNIPHVRYYRCSDREYALKFGNDFAGSQFSNELQSIYPDGLFYNVWSKKYETFSAEVNIDDYKDKSKIIFHGTPFDTKYDSYEKYLPDFDLQKIYEGKYEALYLASSKPK</sequence>
<dbReference type="RefSeq" id="WP_322879047.1">
    <property type="nucleotide sequence ID" value="NZ_JAVMIP010000017.1"/>
</dbReference>
<feature type="transmembrane region" description="Helical" evidence="1">
    <location>
        <begin position="75"/>
        <end position="95"/>
    </location>
</feature>
<feature type="transmembrane region" description="Helical" evidence="1">
    <location>
        <begin position="115"/>
        <end position="141"/>
    </location>
</feature>
<feature type="transmembrane region" description="Helical" evidence="1">
    <location>
        <begin position="172"/>
        <end position="190"/>
    </location>
</feature>
<feature type="transmembrane region" description="Helical" evidence="1">
    <location>
        <begin position="202"/>
        <end position="226"/>
    </location>
</feature>
<evidence type="ECO:0000313" key="3">
    <source>
        <dbReference type="Proteomes" id="UP001268256"/>
    </source>
</evidence>
<keyword evidence="1" id="KW-0812">Transmembrane</keyword>
<feature type="transmembrane region" description="Helical" evidence="1">
    <location>
        <begin position="297"/>
        <end position="318"/>
    </location>
</feature>
<feature type="transmembrane region" description="Helical" evidence="1">
    <location>
        <begin position="233"/>
        <end position="251"/>
    </location>
</feature>
<feature type="transmembrane region" description="Helical" evidence="1">
    <location>
        <begin position="18"/>
        <end position="35"/>
    </location>
</feature>
<name>A0AAE4FVR3_9CYAN</name>
<dbReference type="Proteomes" id="UP001268256">
    <property type="component" value="Unassembled WGS sequence"/>
</dbReference>
<keyword evidence="3" id="KW-1185">Reference proteome</keyword>
<reference evidence="3" key="1">
    <citation type="submission" date="2023-07" db="EMBL/GenBank/DDBJ databases">
        <authorList>
            <person name="Luz R."/>
            <person name="Cordeiro R."/>
            <person name="Fonseca A."/>
            <person name="Goncalves V."/>
        </authorList>
    </citation>
    <scope>NUCLEOTIDE SEQUENCE [LARGE SCALE GENOMIC DNA]</scope>
    <source>
        <strain evidence="3">BACA0444</strain>
    </source>
</reference>
<gene>
    <name evidence="2" type="ORF">RIF25_13505</name>
</gene>
<protein>
    <submittedName>
        <fullName evidence="2">Uncharacterized protein</fullName>
    </submittedName>
</protein>
<feature type="transmembrane region" description="Helical" evidence="1">
    <location>
        <begin position="361"/>
        <end position="383"/>
    </location>
</feature>
<keyword evidence="1" id="KW-0472">Membrane</keyword>
<accession>A0AAE4FVR3</accession>
<keyword evidence="1" id="KW-1133">Transmembrane helix</keyword>
<dbReference type="AlphaFoldDB" id="A0AAE4FVR3"/>
<comment type="caution">
    <text evidence="2">The sequence shown here is derived from an EMBL/GenBank/DDBJ whole genome shotgun (WGS) entry which is preliminary data.</text>
</comment>
<feature type="transmembrane region" description="Helical" evidence="1">
    <location>
        <begin position="395"/>
        <end position="416"/>
    </location>
</feature>
<evidence type="ECO:0000313" key="2">
    <source>
        <dbReference type="EMBL" id="MDS3861820.1"/>
    </source>
</evidence>
<organism evidence="2 3">
    <name type="scientific">Pseudocalidococcus azoricus BACA0444</name>
    <dbReference type="NCBI Taxonomy" id="2918990"/>
    <lineage>
        <taxon>Bacteria</taxon>
        <taxon>Bacillati</taxon>
        <taxon>Cyanobacteriota</taxon>
        <taxon>Cyanophyceae</taxon>
        <taxon>Acaryochloridales</taxon>
        <taxon>Thermosynechococcaceae</taxon>
        <taxon>Pseudocalidococcus</taxon>
        <taxon>Pseudocalidococcus azoricus</taxon>
    </lineage>
</organism>
<proteinExistence type="predicted"/>
<evidence type="ECO:0000256" key="1">
    <source>
        <dbReference type="SAM" id="Phobius"/>
    </source>
</evidence>